<accession>A0AA39QMR4</accession>
<keyword evidence="5" id="KW-1185">Reference proteome</keyword>
<name>A0AA39QMR4_9AGAR</name>
<evidence type="ECO:0000256" key="1">
    <source>
        <dbReference type="SAM" id="Coils"/>
    </source>
</evidence>
<feature type="region of interest" description="Disordered" evidence="2">
    <location>
        <begin position="1"/>
        <end position="35"/>
    </location>
</feature>
<comment type="caution">
    <text evidence="4">The sequence shown here is derived from an EMBL/GenBank/DDBJ whole genome shotgun (WGS) entry which is preliminary data.</text>
</comment>
<reference evidence="4" key="1">
    <citation type="submission" date="2023-06" db="EMBL/GenBank/DDBJ databases">
        <authorList>
            <consortium name="Lawrence Berkeley National Laboratory"/>
            <person name="Ahrendt S."/>
            <person name="Sahu N."/>
            <person name="Indic B."/>
            <person name="Wong-Bajracharya J."/>
            <person name="Merenyi Z."/>
            <person name="Ke H.-M."/>
            <person name="Monk M."/>
            <person name="Kocsube S."/>
            <person name="Drula E."/>
            <person name="Lipzen A."/>
            <person name="Balint B."/>
            <person name="Henrissat B."/>
            <person name="Andreopoulos B."/>
            <person name="Martin F.M."/>
            <person name="Harder C.B."/>
            <person name="Rigling D."/>
            <person name="Ford K.L."/>
            <person name="Foster G.D."/>
            <person name="Pangilinan J."/>
            <person name="Papanicolaou A."/>
            <person name="Barry K."/>
            <person name="LaButti K."/>
            <person name="Viragh M."/>
            <person name="Koriabine M."/>
            <person name="Yan M."/>
            <person name="Riley R."/>
            <person name="Champramary S."/>
            <person name="Plett K.L."/>
            <person name="Tsai I.J."/>
            <person name="Slot J."/>
            <person name="Sipos G."/>
            <person name="Plett J."/>
            <person name="Nagy L.G."/>
            <person name="Grigoriev I.V."/>
        </authorList>
    </citation>
    <scope>NUCLEOTIDE SEQUENCE</scope>
    <source>
        <strain evidence="4">HWK02</strain>
    </source>
</reference>
<dbReference type="AlphaFoldDB" id="A0AA39QMR4"/>
<feature type="transmembrane region" description="Helical" evidence="3">
    <location>
        <begin position="492"/>
        <end position="512"/>
    </location>
</feature>
<dbReference type="EMBL" id="JAUEPU010000002">
    <property type="protein sequence ID" value="KAK0504529.1"/>
    <property type="molecule type" value="Genomic_DNA"/>
</dbReference>
<evidence type="ECO:0000313" key="5">
    <source>
        <dbReference type="Proteomes" id="UP001175228"/>
    </source>
</evidence>
<sequence length="521" mass="57118">MANAPPTTPSTPSRLPPISRPPLSTPGRPPSPLNASEVANFSMQAVPVGCELLIRGITLEDGKTADEIVHETLELKVQTRNDLTIVLDDNNELYDITDLAVITDAIRKLGVNVSSSWSTANGQMGVVVLSHIADVSFLTSKSPLSITLPNQDPSVSGHRHPSCIDITAPYKQIDPTYAFKVVITGIGDYDHSFALHLDRYFTTLTEPDGTSFFRSSRIPETDVYCVVLSSWEATKTVLSNMEFFDQHVRSSAPNVAYPRLLWEAGDMLEARLDLFESKINEIRKETSANLNAVEQRIGAMENGIQQITGAVMQMGLALQDTQMALMAQHRRSQIADHCSSLYRRHETLIRKLDRARNSQEEDTVNAELDIVSQKIEETDEQLNEFDQTITGIAAGPPQHPQQITNPTPLTPTHPNRQPIPSMPESPLAAKRRLHHEAGPCKRISSTRMVRNTANAMDEDDIVDEGAIRKSIAEPGLNGNVGQGPPAATMSGLISAVSVVGYLLFMNIFYILLGSLNAVNIS</sequence>
<keyword evidence="3" id="KW-0812">Transmembrane</keyword>
<gene>
    <name evidence="4" type="ORF">EDD18DRAFT_1343324</name>
</gene>
<keyword evidence="1" id="KW-0175">Coiled coil</keyword>
<keyword evidence="3" id="KW-1133">Transmembrane helix</keyword>
<feature type="region of interest" description="Disordered" evidence="2">
    <location>
        <begin position="394"/>
        <end position="424"/>
    </location>
</feature>
<evidence type="ECO:0000256" key="2">
    <source>
        <dbReference type="SAM" id="MobiDB-lite"/>
    </source>
</evidence>
<feature type="compositionally biased region" description="Low complexity" evidence="2">
    <location>
        <begin position="404"/>
        <end position="415"/>
    </location>
</feature>
<evidence type="ECO:0000313" key="4">
    <source>
        <dbReference type="EMBL" id="KAK0504529.1"/>
    </source>
</evidence>
<evidence type="ECO:0000256" key="3">
    <source>
        <dbReference type="SAM" id="Phobius"/>
    </source>
</evidence>
<organism evidence="4 5">
    <name type="scientific">Armillaria luteobubalina</name>
    <dbReference type="NCBI Taxonomy" id="153913"/>
    <lineage>
        <taxon>Eukaryota</taxon>
        <taxon>Fungi</taxon>
        <taxon>Dikarya</taxon>
        <taxon>Basidiomycota</taxon>
        <taxon>Agaricomycotina</taxon>
        <taxon>Agaricomycetes</taxon>
        <taxon>Agaricomycetidae</taxon>
        <taxon>Agaricales</taxon>
        <taxon>Marasmiineae</taxon>
        <taxon>Physalacriaceae</taxon>
        <taxon>Armillaria</taxon>
    </lineage>
</organism>
<protein>
    <submittedName>
        <fullName evidence="4">Uncharacterized protein</fullName>
    </submittedName>
</protein>
<feature type="coiled-coil region" evidence="1">
    <location>
        <begin position="342"/>
        <end position="388"/>
    </location>
</feature>
<feature type="compositionally biased region" description="Pro residues" evidence="2">
    <location>
        <begin position="1"/>
        <end position="32"/>
    </location>
</feature>
<proteinExistence type="predicted"/>
<dbReference type="Proteomes" id="UP001175228">
    <property type="component" value="Unassembled WGS sequence"/>
</dbReference>
<keyword evidence="3" id="KW-0472">Membrane</keyword>